<proteinExistence type="predicted"/>
<name>A0A1W1D624_9ZZZZ</name>
<gene>
    <name evidence="1" type="ORF">MNB_SUP05-10-928</name>
</gene>
<accession>A0A1W1D624</accession>
<organism evidence="1">
    <name type="scientific">hydrothermal vent metagenome</name>
    <dbReference type="NCBI Taxonomy" id="652676"/>
    <lineage>
        <taxon>unclassified sequences</taxon>
        <taxon>metagenomes</taxon>
        <taxon>ecological metagenomes</taxon>
    </lineage>
</organism>
<evidence type="ECO:0000313" key="1">
    <source>
        <dbReference type="EMBL" id="SFV76083.1"/>
    </source>
</evidence>
<protein>
    <submittedName>
        <fullName evidence="1">Uncharacterized protein</fullName>
    </submittedName>
</protein>
<sequence length="88" mass="10401">MLEEHQTSPELTAKEMDAFCFVHHRKHLKHWESLYEYYQNSNDIGELRLSILKKICLSPGYFPSDKQALVIYNLYQDAVKAGWNPNEK</sequence>
<dbReference type="AlphaFoldDB" id="A0A1W1D624"/>
<dbReference type="EMBL" id="FPHQ01000038">
    <property type="protein sequence ID" value="SFV76083.1"/>
    <property type="molecule type" value="Genomic_DNA"/>
</dbReference>
<reference evidence="1" key="1">
    <citation type="submission" date="2016-10" db="EMBL/GenBank/DDBJ databases">
        <authorList>
            <person name="de Groot N.N."/>
        </authorList>
    </citation>
    <scope>NUCLEOTIDE SEQUENCE</scope>
</reference>